<organism evidence="1 2">
    <name type="scientific">Pluteus cervinus</name>
    <dbReference type="NCBI Taxonomy" id="181527"/>
    <lineage>
        <taxon>Eukaryota</taxon>
        <taxon>Fungi</taxon>
        <taxon>Dikarya</taxon>
        <taxon>Basidiomycota</taxon>
        <taxon>Agaricomycotina</taxon>
        <taxon>Agaricomycetes</taxon>
        <taxon>Agaricomycetidae</taxon>
        <taxon>Agaricales</taxon>
        <taxon>Pluteineae</taxon>
        <taxon>Pluteaceae</taxon>
        <taxon>Pluteus</taxon>
    </lineage>
</organism>
<proteinExistence type="predicted"/>
<dbReference type="Proteomes" id="UP000308600">
    <property type="component" value="Unassembled WGS sequence"/>
</dbReference>
<dbReference type="EMBL" id="ML209525">
    <property type="protein sequence ID" value="TFK58232.1"/>
    <property type="molecule type" value="Genomic_DNA"/>
</dbReference>
<keyword evidence="2" id="KW-1185">Reference proteome</keyword>
<accession>A0ACD2ZXU0</accession>
<sequence length="145" mass="17002">IEGIRGDYLILAHYDERYQWLKAVEQMKIVCQDSFSKIDLARWRPIVYKNALESAKAVVIYMRKRKVNIKCQEYSNQVLTEPIPEFPFKPPIPNTDSVISCFFNKARRVGADNYLSRLRSEYAISFAMGHYRKFGPTCQRDLRNG</sequence>
<reference evidence="1 2" key="1">
    <citation type="journal article" date="2019" name="Nat. Ecol. Evol.">
        <title>Megaphylogeny resolves global patterns of mushroom evolution.</title>
        <authorList>
            <person name="Varga T."/>
            <person name="Krizsan K."/>
            <person name="Foldi C."/>
            <person name="Dima B."/>
            <person name="Sanchez-Garcia M."/>
            <person name="Sanchez-Ramirez S."/>
            <person name="Szollosi G.J."/>
            <person name="Szarkandi J.G."/>
            <person name="Papp V."/>
            <person name="Albert L."/>
            <person name="Andreopoulos W."/>
            <person name="Angelini C."/>
            <person name="Antonin V."/>
            <person name="Barry K.W."/>
            <person name="Bougher N.L."/>
            <person name="Buchanan P."/>
            <person name="Buyck B."/>
            <person name="Bense V."/>
            <person name="Catcheside P."/>
            <person name="Chovatia M."/>
            <person name="Cooper J."/>
            <person name="Damon W."/>
            <person name="Desjardin D."/>
            <person name="Finy P."/>
            <person name="Geml J."/>
            <person name="Haridas S."/>
            <person name="Hughes K."/>
            <person name="Justo A."/>
            <person name="Karasinski D."/>
            <person name="Kautmanova I."/>
            <person name="Kiss B."/>
            <person name="Kocsube S."/>
            <person name="Kotiranta H."/>
            <person name="LaButti K.M."/>
            <person name="Lechner B.E."/>
            <person name="Liimatainen K."/>
            <person name="Lipzen A."/>
            <person name="Lukacs Z."/>
            <person name="Mihaltcheva S."/>
            <person name="Morgado L.N."/>
            <person name="Niskanen T."/>
            <person name="Noordeloos M.E."/>
            <person name="Ohm R.A."/>
            <person name="Ortiz-Santana B."/>
            <person name="Ovrebo C."/>
            <person name="Racz N."/>
            <person name="Riley R."/>
            <person name="Savchenko A."/>
            <person name="Shiryaev A."/>
            <person name="Soop K."/>
            <person name="Spirin V."/>
            <person name="Szebenyi C."/>
            <person name="Tomsovsky M."/>
            <person name="Tulloss R.E."/>
            <person name="Uehling J."/>
            <person name="Grigoriev I.V."/>
            <person name="Vagvolgyi C."/>
            <person name="Papp T."/>
            <person name="Martin F.M."/>
            <person name="Miettinen O."/>
            <person name="Hibbett D.S."/>
            <person name="Nagy L.G."/>
        </authorList>
    </citation>
    <scope>NUCLEOTIDE SEQUENCE [LARGE SCALE GENOMIC DNA]</scope>
    <source>
        <strain evidence="1 2">NL-1719</strain>
    </source>
</reference>
<name>A0ACD2ZXU0_9AGAR</name>
<gene>
    <name evidence="1" type="ORF">BDN72DRAFT_866113</name>
</gene>
<evidence type="ECO:0000313" key="1">
    <source>
        <dbReference type="EMBL" id="TFK58232.1"/>
    </source>
</evidence>
<feature type="non-terminal residue" evidence="1">
    <location>
        <position position="1"/>
    </location>
</feature>
<protein>
    <submittedName>
        <fullName evidence="1">Uncharacterized protein</fullName>
    </submittedName>
</protein>
<evidence type="ECO:0000313" key="2">
    <source>
        <dbReference type="Proteomes" id="UP000308600"/>
    </source>
</evidence>